<evidence type="ECO:0000313" key="3">
    <source>
        <dbReference type="EMBL" id="MBB5037052.1"/>
    </source>
</evidence>
<feature type="domain" description="YCII-related" evidence="2">
    <location>
        <begin position="21"/>
        <end position="115"/>
    </location>
</feature>
<evidence type="ECO:0000313" key="4">
    <source>
        <dbReference type="Proteomes" id="UP000534294"/>
    </source>
</evidence>
<reference evidence="3 4" key="1">
    <citation type="submission" date="2020-08" db="EMBL/GenBank/DDBJ databases">
        <title>Genomic Encyclopedia of Type Strains, Phase IV (KMG-IV): sequencing the most valuable type-strain genomes for metagenomic binning, comparative biology and taxonomic classification.</title>
        <authorList>
            <person name="Goeker M."/>
        </authorList>
    </citation>
    <scope>NUCLEOTIDE SEQUENCE [LARGE SCALE GENOMIC DNA]</scope>
    <source>
        <strain evidence="3 4">DSM 12251</strain>
    </source>
</reference>
<proteinExistence type="inferred from homology"/>
<accession>A0A7W8DP82</accession>
<sequence>MSLSSSDSTEYMVLFRATGWQQDLSPEEMQQVMARTMAWFERLQQQGKMKGAQPLFEEGKVISGRKVRQVADGPFAESKETIGGYLMLNVKTMEEAVSIAQEWPMLDCGATAEVRPVAPECPSFNRVKEEQMAAA</sequence>
<dbReference type="Pfam" id="PF03795">
    <property type="entry name" value="YCII"/>
    <property type="match status" value="1"/>
</dbReference>
<organism evidence="3 4">
    <name type="scientific">Prosthecobacter dejongeii</name>
    <dbReference type="NCBI Taxonomy" id="48465"/>
    <lineage>
        <taxon>Bacteria</taxon>
        <taxon>Pseudomonadati</taxon>
        <taxon>Verrucomicrobiota</taxon>
        <taxon>Verrucomicrobiia</taxon>
        <taxon>Verrucomicrobiales</taxon>
        <taxon>Verrucomicrobiaceae</taxon>
        <taxon>Prosthecobacter</taxon>
    </lineage>
</organism>
<evidence type="ECO:0000259" key="2">
    <source>
        <dbReference type="Pfam" id="PF03795"/>
    </source>
</evidence>
<dbReference type="EMBL" id="JACHIF010000002">
    <property type="protein sequence ID" value="MBB5037052.1"/>
    <property type="molecule type" value="Genomic_DNA"/>
</dbReference>
<dbReference type="AlphaFoldDB" id="A0A7W8DP82"/>
<protein>
    <recommendedName>
        <fullName evidence="2">YCII-related domain-containing protein</fullName>
    </recommendedName>
</protein>
<dbReference type="InterPro" id="IPR011008">
    <property type="entry name" value="Dimeric_a/b-barrel"/>
</dbReference>
<comment type="caution">
    <text evidence="3">The sequence shown here is derived from an EMBL/GenBank/DDBJ whole genome shotgun (WGS) entry which is preliminary data.</text>
</comment>
<dbReference type="RefSeq" id="WP_184206564.1">
    <property type="nucleotide sequence ID" value="NZ_JACHIF010000002.1"/>
</dbReference>
<keyword evidence="4" id="KW-1185">Reference proteome</keyword>
<dbReference type="Proteomes" id="UP000534294">
    <property type="component" value="Unassembled WGS sequence"/>
</dbReference>
<gene>
    <name evidence="3" type="ORF">HNQ64_001294</name>
</gene>
<dbReference type="Gene3D" id="3.30.70.1060">
    <property type="entry name" value="Dimeric alpha+beta barrel"/>
    <property type="match status" value="1"/>
</dbReference>
<evidence type="ECO:0000256" key="1">
    <source>
        <dbReference type="ARBA" id="ARBA00007689"/>
    </source>
</evidence>
<dbReference type="InterPro" id="IPR005545">
    <property type="entry name" value="YCII"/>
</dbReference>
<dbReference type="SUPFAM" id="SSF54909">
    <property type="entry name" value="Dimeric alpha+beta barrel"/>
    <property type="match status" value="1"/>
</dbReference>
<comment type="similarity">
    <text evidence="1">Belongs to the YciI family.</text>
</comment>
<dbReference type="PANTHER" id="PTHR35174">
    <property type="entry name" value="BLL7171 PROTEIN-RELATED"/>
    <property type="match status" value="1"/>
</dbReference>
<name>A0A7W8DP82_9BACT</name>